<sequence length="200" mass="21837">MLEYPQVHAFRQHAYAGNYTQAASGARALVKMAKKRRHDISIGLQSALSTAYAIELVYYFVRLRHLTNKRMAAWRATLMLVLLIVDIGLIWLTVCSKRRALASAFPPPVRRADFPRYPPPHRIIHPIPAPAPAPAPASAPAPVAHELPSYQVALSSIDPHAYGPPPHDGHSHGGYDHSGPSGHGAATDEHRTHLNTPITG</sequence>
<dbReference type="AlphaFoldDB" id="A0A9W8LN84"/>
<evidence type="ECO:0000256" key="1">
    <source>
        <dbReference type="SAM" id="MobiDB-lite"/>
    </source>
</evidence>
<evidence type="ECO:0000313" key="4">
    <source>
        <dbReference type="Proteomes" id="UP001140217"/>
    </source>
</evidence>
<keyword evidence="2" id="KW-0812">Transmembrane</keyword>
<proteinExistence type="predicted"/>
<dbReference type="OrthoDB" id="5553477at2759"/>
<feature type="region of interest" description="Disordered" evidence="1">
    <location>
        <begin position="158"/>
        <end position="200"/>
    </location>
</feature>
<name>A0A9W8LN84_9FUNG</name>
<dbReference type="EMBL" id="JANBUL010000007">
    <property type="protein sequence ID" value="KAJ2785794.1"/>
    <property type="molecule type" value="Genomic_DNA"/>
</dbReference>
<accession>A0A9W8LN84</accession>
<feature type="transmembrane region" description="Helical" evidence="2">
    <location>
        <begin position="73"/>
        <end position="94"/>
    </location>
</feature>
<keyword evidence="4" id="KW-1185">Reference proteome</keyword>
<dbReference type="Proteomes" id="UP001140217">
    <property type="component" value="Unassembled WGS sequence"/>
</dbReference>
<feature type="transmembrane region" description="Helical" evidence="2">
    <location>
        <begin position="40"/>
        <end position="61"/>
    </location>
</feature>
<gene>
    <name evidence="3" type="ORF">H4R18_000340</name>
</gene>
<keyword evidence="2" id="KW-1133">Transmembrane helix</keyword>
<organism evidence="3 4">
    <name type="scientific">Coemansia javaensis</name>
    <dbReference type="NCBI Taxonomy" id="2761396"/>
    <lineage>
        <taxon>Eukaryota</taxon>
        <taxon>Fungi</taxon>
        <taxon>Fungi incertae sedis</taxon>
        <taxon>Zoopagomycota</taxon>
        <taxon>Kickxellomycotina</taxon>
        <taxon>Kickxellomycetes</taxon>
        <taxon>Kickxellales</taxon>
        <taxon>Kickxellaceae</taxon>
        <taxon>Coemansia</taxon>
    </lineage>
</organism>
<evidence type="ECO:0000313" key="3">
    <source>
        <dbReference type="EMBL" id="KAJ2785794.1"/>
    </source>
</evidence>
<keyword evidence="2" id="KW-0472">Membrane</keyword>
<reference evidence="3" key="1">
    <citation type="submission" date="2022-07" db="EMBL/GenBank/DDBJ databases">
        <title>Phylogenomic reconstructions and comparative analyses of Kickxellomycotina fungi.</title>
        <authorList>
            <person name="Reynolds N.K."/>
            <person name="Stajich J.E."/>
            <person name="Barry K."/>
            <person name="Grigoriev I.V."/>
            <person name="Crous P."/>
            <person name="Smith M.E."/>
        </authorList>
    </citation>
    <scope>NUCLEOTIDE SEQUENCE</scope>
    <source>
        <strain evidence="3">NBRC 105414</strain>
    </source>
</reference>
<evidence type="ECO:0000256" key="2">
    <source>
        <dbReference type="SAM" id="Phobius"/>
    </source>
</evidence>
<comment type="caution">
    <text evidence="3">The sequence shown here is derived from an EMBL/GenBank/DDBJ whole genome shotgun (WGS) entry which is preliminary data.</text>
</comment>
<protein>
    <submittedName>
        <fullName evidence="3">Uncharacterized protein</fullName>
    </submittedName>
</protein>